<keyword evidence="4 10" id="KW-0109">Calcium transport</keyword>
<evidence type="ECO:0000259" key="12">
    <source>
        <dbReference type="Pfam" id="PF01699"/>
    </source>
</evidence>
<dbReference type="InterPro" id="IPR044880">
    <property type="entry name" value="NCX_ion-bd_dom_sf"/>
</dbReference>
<feature type="transmembrane region" description="Helical" evidence="10">
    <location>
        <begin position="307"/>
        <end position="329"/>
    </location>
</feature>
<dbReference type="GO" id="GO:0006874">
    <property type="term" value="P:intracellular calcium ion homeostasis"/>
    <property type="evidence" value="ECO:0007669"/>
    <property type="project" value="TreeGrafter"/>
</dbReference>
<dbReference type="InterPro" id="IPR004713">
    <property type="entry name" value="CaH_exchang"/>
</dbReference>
<feature type="domain" description="Sodium/calcium exchanger membrane region" evidence="12">
    <location>
        <begin position="357"/>
        <end position="499"/>
    </location>
</feature>
<sequence>MGETCASDVSSNVNSVHARPSSQLPAAVIAEDDDEPPSSGPSYRTPEVTTPPEGINFVNTLSLATDGATLAPTLKTLRESTFDEKKIPFARSATEKVEDDAEDPIGQPQNKTKLILGRLKTLFTPIKPLGPEPTYAASFKATVRYTPLNFCLLFIPVSWALHYTHQSATLIFVFSCLGIIPLAALLGFGTEQVAHRTSSTVGGLLNATLGNVVEMIIAGIALSECKLELVQSSLLGGLLSNMLLVLGMAFIVGGFRFHSQEFQPMVAQLNSSLMTVSVISLIIPAAFHEYLEDRLQPGAELPILLQLSRGSAVLLILIYIGYLVFQFYSHNHLFLDTESAPSPSSEVQHLKLNAVFSLILLVAVTALCYLTAECLVDSLEGLVEAHPNVSTEWITLIIIPVISNAAEHTTAVIVACKGKFDLAMSVAIGSCIQIALFVIPVLVLVAWGMGKPLTLLFDPLETLVLFFSVILVKFSVEDGKAHWMSGVVLSIGVYFLLALSFWNFPDAPRMLQGRELMCS</sequence>
<dbReference type="HOGENOM" id="CLU_008721_4_1_1"/>
<dbReference type="AlphaFoldDB" id="D8QJA0"/>
<keyword evidence="6 10" id="KW-0106">Calcium</keyword>
<dbReference type="GO" id="GO:0012505">
    <property type="term" value="C:endomembrane system"/>
    <property type="evidence" value="ECO:0007669"/>
    <property type="project" value="UniProtKB-SubCell"/>
</dbReference>
<evidence type="ECO:0000256" key="2">
    <source>
        <dbReference type="ARBA" id="ARBA00008170"/>
    </source>
</evidence>
<evidence type="ECO:0000256" key="8">
    <source>
        <dbReference type="ARBA" id="ARBA00023065"/>
    </source>
</evidence>
<evidence type="ECO:0000256" key="4">
    <source>
        <dbReference type="ARBA" id="ARBA00022568"/>
    </source>
</evidence>
<dbReference type="InterPro" id="IPR004837">
    <property type="entry name" value="NaCa_Exmemb"/>
</dbReference>
<dbReference type="PANTHER" id="PTHR31503">
    <property type="entry name" value="VACUOLAR CALCIUM ION TRANSPORTER"/>
    <property type="match status" value="1"/>
</dbReference>
<feature type="transmembrane region" description="Helical" evidence="10">
    <location>
        <begin position="201"/>
        <end position="222"/>
    </location>
</feature>
<evidence type="ECO:0000256" key="6">
    <source>
        <dbReference type="ARBA" id="ARBA00022837"/>
    </source>
</evidence>
<name>D8QJA0_SCHCM</name>
<proteinExistence type="inferred from homology"/>
<evidence type="ECO:0000256" key="1">
    <source>
        <dbReference type="ARBA" id="ARBA00004127"/>
    </source>
</evidence>
<keyword evidence="3 10" id="KW-0813">Transport</keyword>
<keyword evidence="10" id="KW-0050">Antiport</keyword>
<comment type="subcellular location">
    <subcellularLocation>
        <location evidence="1">Endomembrane system</location>
        <topology evidence="1">Multi-pass membrane protein</topology>
    </subcellularLocation>
    <subcellularLocation>
        <location evidence="10">Vacuole membrane</location>
    </subcellularLocation>
</comment>
<feature type="transmembrane region" description="Helical" evidence="10">
    <location>
        <begin position="453"/>
        <end position="472"/>
    </location>
</feature>
<gene>
    <name evidence="13" type="ORF">SCHCODRAFT_70941</name>
</gene>
<comment type="similarity">
    <text evidence="2 10">Belongs to the Ca(2+):cation antiporter (CaCA) (TC 2.A.19) family.</text>
</comment>
<dbReference type="OMA" id="SWGISVT"/>
<comment type="function">
    <text evidence="10">Has a role in promoting intracellular calcium ion sequestration via the exchange of calcium ions for hydrogen ions across the vacuolar membrane. Involved also in manganese ion homeostasis via its uptake into the vacuole.</text>
</comment>
<keyword evidence="7 10" id="KW-1133">Transmembrane helix</keyword>
<feature type="domain" description="Sodium/calcium exchanger membrane region" evidence="12">
    <location>
        <begin position="168"/>
        <end position="327"/>
    </location>
</feature>
<evidence type="ECO:0000256" key="7">
    <source>
        <dbReference type="ARBA" id="ARBA00022989"/>
    </source>
</evidence>
<evidence type="ECO:0000256" key="11">
    <source>
        <dbReference type="SAM" id="MobiDB-lite"/>
    </source>
</evidence>
<feature type="transmembrane region" description="Helical" evidence="10">
    <location>
        <begin position="145"/>
        <end position="162"/>
    </location>
</feature>
<evidence type="ECO:0000256" key="5">
    <source>
        <dbReference type="ARBA" id="ARBA00022692"/>
    </source>
</evidence>
<evidence type="ECO:0000256" key="10">
    <source>
        <dbReference type="RuleBase" id="RU365028"/>
    </source>
</evidence>
<protein>
    <recommendedName>
        <fullName evidence="10">Vacuolar calcium ion transporter</fullName>
    </recommendedName>
</protein>
<dbReference type="InterPro" id="IPR004798">
    <property type="entry name" value="CAX-like"/>
</dbReference>
<keyword evidence="8 10" id="KW-0406">Ion transport</keyword>
<evidence type="ECO:0000256" key="9">
    <source>
        <dbReference type="ARBA" id="ARBA00023136"/>
    </source>
</evidence>
<feature type="compositionally biased region" description="Polar residues" evidence="11">
    <location>
        <begin position="7"/>
        <end position="24"/>
    </location>
</feature>
<feature type="transmembrane region" description="Helical" evidence="10">
    <location>
        <begin position="269"/>
        <end position="287"/>
    </location>
</feature>
<organism evidence="14">
    <name type="scientific">Schizophyllum commune (strain H4-8 / FGSC 9210)</name>
    <name type="common">Split gill fungus</name>
    <dbReference type="NCBI Taxonomy" id="578458"/>
    <lineage>
        <taxon>Eukaryota</taxon>
        <taxon>Fungi</taxon>
        <taxon>Dikarya</taxon>
        <taxon>Basidiomycota</taxon>
        <taxon>Agaricomycotina</taxon>
        <taxon>Agaricomycetes</taxon>
        <taxon>Agaricomycetidae</taxon>
        <taxon>Agaricales</taxon>
        <taxon>Schizophyllaceae</taxon>
        <taxon>Schizophyllum</taxon>
    </lineage>
</organism>
<accession>D8QJA0</accession>
<dbReference type="GO" id="GO:0000329">
    <property type="term" value="C:fungal-type vacuole membrane"/>
    <property type="evidence" value="ECO:0007669"/>
    <property type="project" value="TreeGrafter"/>
</dbReference>
<dbReference type="NCBIfam" id="TIGR00378">
    <property type="entry name" value="cax"/>
    <property type="match status" value="1"/>
</dbReference>
<feature type="transmembrane region" description="Helical" evidence="10">
    <location>
        <begin position="422"/>
        <end position="447"/>
    </location>
</feature>
<keyword evidence="5 10" id="KW-0812">Transmembrane</keyword>
<dbReference type="eggNOG" id="KOG1397">
    <property type="taxonomic scope" value="Eukaryota"/>
</dbReference>
<keyword evidence="10" id="KW-0926">Vacuole</keyword>
<evidence type="ECO:0000313" key="14">
    <source>
        <dbReference type="Proteomes" id="UP000007431"/>
    </source>
</evidence>
<feature type="transmembrane region" description="Helical" evidence="10">
    <location>
        <begin position="392"/>
        <end position="415"/>
    </location>
</feature>
<dbReference type="GO" id="GO:0015369">
    <property type="term" value="F:calcium:proton antiporter activity"/>
    <property type="evidence" value="ECO:0007669"/>
    <property type="project" value="UniProtKB-UniRule"/>
</dbReference>
<dbReference type="NCBIfam" id="TIGR00846">
    <property type="entry name" value="caca2"/>
    <property type="match status" value="1"/>
</dbReference>
<dbReference type="InParanoid" id="D8QJA0"/>
<keyword evidence="9 10" id="KW-0472">Membrane</keyword>
<dbReference type="VEuPathDB" id="FungiDB:SCHCODRAFT_02641709"/>
<dbReference type="Pfam" id="PF01699">
    <property type="entry name" value="Na_Ca_ex"/>
    <property type="match status" value="2"/>
</dbReference>
<feature type="transmembrane region" description="Helical" evidence="10">
    <location>
        <begin position="234"/>
        <end position="257"/>
    </location>
</feature>
<keyword evidence="14" id="KW-1185">Reference proteome</keyword>
<dbReference type="Proteomes" id="UP000007431">
    <property type="component" value="Unassembled WGS sequence"/>
</dbReference>
<dbReference type="PANTHER" id="PTHR31503:SF20">
    <property type="entry name" value="CA(2+)_H(+) EXCHANGER, PUTATIVE (EUROFUNG)-RELATED"/>
    <property type="match status" value="1"/>
</dbReference>
<feature type="region of interest" description="Disordered" evidence="11">
    <location>
        <begin position="1"/>
        <end position="52"/>
    </location>
</feature>
<evidence type="ECO:0000256" key="3">
    <source>
        <dbReference type="ARBA" id="ARBA00022448"/>
    </source>
</evidence>
<dbReference type="Gene3D" id="1.20.1420.30">
    <property type="entry name" value="NCX, central ion-binding region"/>
    <property type="match status" value="1"/>
</dbReference>
<feature type="transmembrane region" description="Helical" evidence="10">
    <location>
        <begin position="484"/>
        <end position="504"/>
    </location>
</feature>
<reference evidence="13 14" key="1">
    <citation type="journal article" date="2010" name="Nat. Biotechnol.">
        <title>Genome sequence of the model mushroom Schizophyllum commune.</title>
        <authorList>
            <person name="Ohm R.A."/>
            <person name="de Jong J.F."/>
            <person name="Lugones L.G."/>
            <person name="Aerts A."/>
            <person name="Kothe E."/>
            <person name="Stajich J.E."/>
            <person name="de Vries R.P."/>
            <person name="Record E."/>
            <person name="Levasseur A."/>
            <person name="Baker S.E."/>
            <person name="Bartholomew K.A."/>
            <person name="Coutinho P.M."/>
            <person name="Erdmann S."/>
            <person name="Fowler T.J."/>
            <person name="Gathman A.C."/>
            <person name="Lombard V."/>
            <person name="Henrissat B."/>
            <person name="Knabe N."/>
            <person name="Kuees U."/>
            <person name="Lilly W.W."/>
            <person name="Lindquist E."/>
            <person name="Lucas S."/>
            <person name="Magnuson J.K."/>
            <person name="Piumi F."/>
            <person name="Raudaskoski M."/>
            <person name="Salamov A."/>
            <person name="Schmutz J."/>
            <person name="Schwarze F.W.M.R."/>
            <person name="vanKuyk P.A."/>
            <person name="Horton J.S."/>
            <person name="Grigoriev I.V."/>
            <person name="Woesten H.A.B."/>
        </authorList>
    </citation>
    <scope>NUCLEOTIDE SEQUENCE [LARGE SCALE GENOMIC DNA]</scope>
    <source>
        <strain evidence="14">H4-8 / FGSC 9210</strain>
    </source>
</reference>
<feature type="transmembrane region" description="Helical" evidence="10">
    <location>
        <begin position="168"/>
        <end position="189"/>
    </location>
</feature>
<evidence type="ECO:0000313" key="13">
    <source>
        <dbReference type="EMBL" id="EFI92051.1"/>
    </source>
</evidence>
<dbReference type="EMBL" id="GL377314">
    <property type="protein sequence ID" value="EFI92051.1"/>
    <property type="molecule type" value="Genomic_DNA"/>
</dbReference>
<feature type="transmembrane region" description="Helical" evidence="10">
    <location>
        <begin position="350"/>
        <end position="372"/>
    </location>
</feature>